<keyword evidence="3" id="KW-1185">Reference proteome</keyword>
<name>A0ABM9JLA5_9RALS</name>
<evidence type="ECO:0000256" key="1">
    <source>
        <dbReference type="SAM" id="SignalP"/>
    </source>
</evidence>
<gene>
    <name evidence="2" type="ORF">LMG19083_03005</name>
</gene>
<reference evidence="2 3" key="1">
    <citation type="submission" date="2023-07" db="EMBL/GenBank/DDBJ databases">
        <authorList>
            <person name="Peeters C."/>
        </authorList>
    </citation>
    <scope>NUCLEOTIDE SEQUENCE [LARGE SCALE GENOMIC DNA]</scope>
    <source>
        <strain evidence="2 3">LMG 19083</strain>
    </source>
</reference>
<evidence type="ECO:0008006" key="4">
    <source>
        <dbReference type="Google" id="ProtNLM"/>
    </source>
</evidence>
<sequence>MHTMRNKILLPMLATTAPLGCAATGTDDVVPIGPDMYMIGGLGNFTDLSSSAVKARMFQQAAKYCADQGRVMSPTGSAGKDSGYGLYASAEVQFRCLAPAAASAAK</sequence>
<protein>
    <recommendedName>
        <fullName evidence="4">Lipoprotein</fullName>
    </recommendedName>
</protein>
<dbReference type="Proteomes" id="UP001189813">
    <property type="component" value="Unassembled WGS sequence"/>
</dbReference>
<evidence type="ECO:0000313" key="2">
    <source>
        <dbReference type="EMBL" id="CAJ0797397.1"/>
    </source>
</evidence>
<feature type="chain" id="PRO_5046883787" description="Lipoprotein" evidence="1">
    <location>
        <begin position="23"/>
        <end position="106"/>
    </location>
</feature>
<accession>A0ABM9JLA5</accession>
<dbReference type="EMBL" id="CATZBU010000006">
    <property type="protein sequence ID" value="CAJ0797397.1"/>
    <property type="molecule type" value="Genomic_DNA"/>
</dbReference>
<evidence type="ECO:0000313" key="3">
    <source>
        <dbReference type="Proteomes" id="UP001189813"/>
    </source>
</evidence>
<keyword evidence="1" id="KW-0732">Signal</keyword>
<feature type="signal peptide" evidence="1">
    <location>
        <begin position="1"/>
        <end position="22"/>
    </location>
</feature>
<proteinExistence type="predicted"/>
<comment type="caution">
    <text evidence="2">The sequence shown here is derived from an EMBL/GenBank/DDBJ whole genome shotgun (WGS) entry which is preliminary data.</text>
</comment>
<organism evidence="2 3">
    <name type="scientific">Ralstonia psammae</name>
    <dbReference type="NCBI Taxonomy" id="3058598"/>
    <lineage>
        <taxon>Bacteria</taxon>
        <taxon>Pseudomonadati</taxon>
        <taxon>Pseudomonadota</taxon>
        <taxon>Betaproteobacteria</taxon>
        <taxon>Burkholderiales</taxon>
        <taxon>Burkholderiaceae</taxon>
        <taxon>Ralstonia</taxon>
    </lineage>
</organism>